<dbReference type="GO" id="GO:0004519">
    <property type="term" value="F:endonuclease activity"/>
    <property type="evidence" value="ECO:0007669"/>
    <property type="project" value="UniProtKB-KW"/>
</dbReference>
<organism evidence="7 8">
    <name type="scientific">Paramuricea clavata</name>
    <name type="common">Red gorgonian</name>
    <name type="synonym">Violescent sea-whip</name>
    <dbReference type="NCBI Taxonomy" id="317549"/>
    <lineage>
        <taxon>Eukaryota</taxon>
        <taxon>Metazoa</taxon>
        <taxon>Cnidaria</taxon>
        <taxon>Anthozoa</taxon>
        <taxon>Octocorallia</taxon>
        <taxon>Malacalcyonacea</taxon>
        <taxon>Plexauridae</taxon>
        <taxon>Paramuricea</taxon>
    </lineage>
</organism>
<keyword evidence="4" id="KW-0255">Endonuclease</keyword>
<evidence type="ECO:0000256" key="2">
    <source>
        <dbReference type="ARBA" id="ARBA00022695"/>
    </source>
</evidence>
<gene>
    <name evidence="7" type="ORF">PACLA_8A068729</name>
</gene>
<keyword evidence="8" id="KW-1185">Reference proteome</keyword>
<evidence type="ECO:0000256" key="3">
    <source>
        <dbReference type="ARBA" id="ARBA00022722"/>
    </source>
</evidence>
<dbReference type="InterPro" id="IPR041588">
    <property type="entry name" value="Integrase_H2C2"/>
</dbReference>
<accession>A0A6S7GGZ8</accession>
<evidence type="ECO:0000313" key="8">
    <source>
        <dbReference type="Proteomes" id="UP001152795"/>
    </source>
</evidence>
<dbReference type="EMBL" id="CACRXK020001674">
    <property type="protein sequence ID" value="CAB3990513.1"/>
    <property type="molecule type" value="Genomic_DNA"/>
</dbReference>
<proteinExistence type="predicted"/>
<evidence type="ECO:0000256" key="1">
    <source>
        <dbReference type="ARBA" id="ARBA00022679"/>
    </source>
</evidence>
<dbReference type="Pfam" id="PF17917">
    <property type="entry name" value="RT_RNaseH"/>
    <property type="match status" value="1"/>
</dbReference>
<dbReference type="Pfam" id="PF17921">
    <property type="entry name" value="Integrase_H2C2"/>
    <property type="match status" value="1"/>
</dbReference>
<dbReference type="SUPFAM" id="SSF53098">
    <property type="entry name" value="Ribonuclease H-like"/>
    <property type="match status" value="1"/>
</dbReference>
<keyword evidence="3" id="KW-0540">Nuclease</keyword>
<evidence type="ECO:0000256" key="6">
    <source>
        <dbReference type="ARBA" id="ARBA00022918"/>
    </source>
</evidence>
<keyword evidence="6" id="KW-0695">RNA-directed DNA polymerase</keyword>
<dbReference type="FunFam" id="3.30.70.270:FF:000063">
    <property type="entry name" value="Zinc knuckle domaincontaining protein"/>
    <property type="match status" value="1"/>
</dbReference>
<dbReference type="InterPro" id="IPR050951">
    <property type="entry name" value="Retrovirus_Pol_polyprotein"/>
</dbReference>
<keyword evidence="5" id="KW-0378">Hydrolase</keyword>
<keyword evidence="1" id="KW-0808">Transferase</keyword>
<dbReference type="GO" id="GO:0016787">
    <property type="term" value="F:hydrolase activity"/>
    <property type="evidence" value="ECO:0007669"/>
    <property type="project" value="UniProtKB-KW"/>
</dbReference>
<dbReference type="AlphaFoldDB" id="A0A6S7GGZ8"/>
<dbReference type="PANTHER" id="PTHR37984">
    <property type="entry name" value="PROTEIN CBG26694"/>
    <property type="match status" value="1"/>
</dbReference>
<dbReference type="InterPro" id="IPR043128">
    <property type="entry name" value="Rev_trsase/Diguanyl_cyclase"/>
</dbReference>
<evidence type="ECO:0000256" key="5">
    <source>
        <dbReference type="ARBA" id="ARBA00022801"/>
    </source>
</evidence>
<dbReference type="PANTHER" id="PTHR37984:SF11">
    <property type="entry name" value="INTEGRASE CATALYTIC DOMAIN-CONTAINING PROTEIN"/>
    <property type="match status" value="1"/>
</dbReference>
<dbReference type="OrthoDB" id="117269at2759"/>
<dbReference type="Gene3D" id="3.30.70.270">
    <property type="match status" value="1"/>
</dbReference>
<evidence type="ECO:0000313" key="7">
    <source>
        <dbReference type="EMBL" id="CAB3990513.1"/>
    </source>
</evidence>
<name>A0A6S7GGZ8_PARCT</name>
<dbReference type="InterPro" id="IPR012337">
    <property type="entry name" value="RNaseH-like_sf"/>
</dbReference>
<keyword evidence="2" id="KW-0548">Nucleotidyltransferase</keyword>
<dbReference type="GO" id="GO:0003964">
    <property type="term" value="F:RNA-directed DNA polymerase activity"/>
    <property type="evidence" value="ECO:0007669"/>
    <property type="project" value="UniProtKB-KW"/>
</dbReference>
<dbReference type="Proteomes" id="UP001152795">
    <property type="component" value="Unassembled WGS sequence"/>
</dbReference>
<dbReference type="InterPro" id="IPR043502">
    <property type="entry name" value="DNA/RNA_pol_sf"/>
</dbReference>
<reference evidence="7" key="1">
    <citation type="submission" date="2020-04" db="EMBL/GenBank/DDBJ databases">
        <authorList>
            <person name="Alioto T."/>
            <person name="Alioto T."/>
            <person name="Gomez Garrido J."/>
        </authorList>
    </citation>
    <scope>NUCLEOTIDE SEQUENCE</scope>
    <source>
        <strain evidence="7">A484AB</strain>
    </source>
</reference>
<comment type="caution">
    <text evidence="7">The sequence shown here is derived from an EMBL/GenBank/DDBJ whole genome shotgun (WGS) entry which is preliminary data.</text>
</comment>
<dbReference type="InterPro" id="IPR041373">
    <property type="entry name" value="RT_RNaseH"/>
</dbReference>
<protein>
    <submittedName>
        <fullName evidence="7">Transposon Tf2-9 poly</fullName>
    </submittedName>
</protein>
<sequence>MILSKNGIRPDQEKVVAIKNTPAPNNVKELRSFLGLVNYCSKFIPNFSTVTAPLRKLDRKKVPWKWDASHQEIKSVAVDASPVDLGAILVQHDEQGILKVIAFASRALTVVENRTVRQNEKRWHRWALRLQQLTTRSSIVQAQGIWQTSEPSGQSIAEEYINFITEQAIPRTITLSEVQEATKNDKELQSVGRALQFGNWKDKSISAYFAARHEITSTKQNLRTKVWWPRLDKEAEQHVKECLTCQISGNPEPPPSLAVVPPPMAPWSCIHVDFYGPAPTGEHLLVLLDETTGFPEVEIMNKTTAFHTIQAFEKANEKVEGFMKPMGKAIRAAWAEGRVWHRELFAFLMNYRTTSHLSTGVAPAEMLYKRVIRSTVTSFSQVPANTAAERVLKGKAKSKQYVDARRRTRKSTIKEGDTVLVKEQDVEINNDFEDITSRAPLPTTDSELEKEISSYIHMVMSNLPATDDMMARLRMATEEEETLRQLKKTVLSGWPDTKRETPVKIREYCHCREEISEIDGILLKNEKIIIPSFFRP</sequence>
<dbReference type="Gene3D" id="1.10.340.70">
    <property type="match status" value="1"/>
</dbReference>
<dbReference type="SUPFAM" id="SSF56672">
    <property type="entry name" value="DNA/RNA polymerases"/>
    <property type="match status" value="1"/>
</dbReference>
<evidence type="ECO:0000256" key="4">
    <source>
        <dbReference type="ARBA" id="ARBA00022759"/>
    </source>
</evidence>